<name>A2DMV3_TRIV3</name>
<dbReference type="RefSeq" id="XP_001579310.1">
    <property type="nucleotide sequence ID" value="XM_001579260.1"/>
</dbReference>
<evidence type="ECO:0000313" key="1">
    <source>
        <dbReference type="EMBL" id="EAY18324.1"/>
    </source>
</evidence>
<dbReference type="AlphaFoldDB" id="A2DMV3"/>
<protein>
    <submittedName>
        <fullName evidence="1">Uncharacterized protein</fullName>
    </submittedName>
</protein>
<dbReference type="PANTHER" id="PTHR24182">
    <property type="entry name" value="ANKYRIN REPEAT AND SOCS BOX CONTAINING 4"/>
    <property type="match status" value="1"/>
</dbReference>
<keyword evidence="2" id="KW-1185">Reference proteome</keyword>
<dbReference type="PANTHER" id="PTHR24182:SF13">
    <property type="entry name" value="LD18443P"/>
    <property type="match status" value="1"/>
</dbReference>
<evidence type="ECO:0000313" key="2">
    <source>
        <dbReference type="Proteomes" id="UP000001542"/>
    </source>
</evidence>
<dbReference type="InParanoid" id="A2DMV3"/>
<organism evidence="1 2">
    <name type="scientific">Trichomonas vaginalis (strain ATCC PRA-98 / G3)</name>
    <dbReference type="NCBI Taxonomy" id="412133"/>
    <lineage>
        <taxon>Eukaryota</taxon>
        <taxon>Metamonada</taxon>
        <taxon>Parabasalia</taxon>
        <taxon>Trichomonadida</taxon>
        <taxon>Trichomonadidae</taxon>
        <taxon>Trichomonas</taxon>
    </lineage>
</organism>
<accession>A2DMV3</accession>
<reference evidence="1" key="2">
    <citation type="journal article" date="2007" name="Science">
        <title>Draft genome sequence of the sexually transmitted pathogen Trichomonas vaginalis.</title>
        <authorList>
            <person name="Carlton J.M."/>
            <person name="Hirt R.P."/>
            <person name="Silva J.C."/>
            <person name="Delcher A.L."/>
            <person name="Schatz M."/>
            <person name="Zhao Q."/>
            <person name="Wortman J.R."/>
            <person name="Bidwell S.L."/>
            <person name="Alsmark U.C.M."/>
            <person name="Besteiro S."/>
            <person name="Sicheritz-Ponten T."/>
            <person name="Noel C.J."/>
            <person name="Dacks J.B."/>
            <person name="Foster P.G."/>
            <person name="Simillion C."/>
            <person name="Van de Peer Y."/>
            <person name="Miranda-Saavedra D."/>
            <person name="Barton G.J."/>
            <person name="Westrop G.D."/>
            <person name="Mueller S."/>
            <person name="Dessi D."/>
            <person name="Fiori P.L."/>
            <person name="Ren Q."/>
            <person name="Paulsen I."/>
            <person name="Zhang H."/>
            <person name="Bastida-Corcuera F.D."/>
            <person name="Simoes-Barbosa A."/>
            <person name="Brown M.T."/>
            <person name="Hayes R.D."/>
            <person name="Mukherjee M."/>
            <person name="Okumura C.Y."/>
            <person name="Schneider R."/>
            <person name="Smith A.J."/>
            <person name="Vanacova S."/>
            <person name="Villalvazo M."/>
            <person name="Haas B.J."/>
            <person name="Pertea M."/>
            <person name="Feldblyum T.V."/>
            <person name="Utterback T.R."/>
            <person name="Shu C.L."/>
            <person name="Osoegawa K."/>
            <person name="de Jong P.J."/>
            <person name="Hrdy I."/>
            <person name="Horvathova L."/>
            <person name="Zubacova Z."/>
            <person name="Dolezal P."/>
            <person name="Malik S.B."/>
            <person name="Logsdon J.M. Jr."/>
            <person name="Henze K."/>
            <person name="Gupta A."/>
            <person name="Wang C.C."/>
            <person name="Dunne R.L."/>
            <person name="Upcroft J.A."/>
            <person name="Upcroft P."/>
            <person name="White O."/>
            <person name="Salzberg S.L."/>
            <person name="Tang P."/>
            <person name="Chiu C.-H."/>
            <person name="Lee Y.-S."/>
            <person name="Embley T.M."/>
            <person name="Coombs G.H."/>
            <person name="Mottram J.C."/>
            <person name="Tachezy J."/>
            <person name="Fraser-Liggett C.M."/>
            <person name="Johnson P.J."/>
        </authorList>
    </citation>
    <scope>NUCLEOTIDE SEQUENCE [LARGE SCALE GENOMIC DNA]</scope>
    <source>
        <strain evidence="1">G3</strain>
    </source>
</reference>
<gene>
    <name evidence="1" type="ORF">TVAG_254360</name>
</gene>
<dbReference type="KEGG" id="tva:5463830"/>
<reference evidence="1" key="1">
    <citation type="submission" date="2006-10" db="EMBL/GenBank/DDBJ databases">
        <authorList>
            <person name="Amadeo P."/>
            <person name="Zhao Q."/>
            <person name="Wortman J."/>
            <person name="Fraser-Liggett C."/>
            <person name="Carlton J."/>
        </authorList>
    </citation>
    <scope>NUCLEOTIDE SEQUENCE</scope>
    <source>
        <strain evidence="1">G3</strain>
    </source>
</reference>
<dbReference type="VEuPathDB" id="TrichDB:TVAGG3_0058960"/>
<sequence length="188" mass="22592">MSEQDIHQNKYSDLRSIYKYYIDAYIALYQLKTENENELNSIYKMIKTDLIDSKRRPPQNIIKDIFDIIPYNNRYTKSYLFLAKLISDDYNVKEVYNVEFISNVMFYKEYGIKLGKPANFKEDNSENLDILTEDTIYRAILYNYIEKFISFTEREGFDKNQRLKSNITKDIHYLNYVATMEQLIVSSF</sequence>
<dbReference type="Proteomes" id="UP000001542">
    <property type="component" value="Unassembled WGS sequence"/>
</dbReference>
<dbReference type="EMBL" id="DS113220">
    <property type="protein sequence ID" value="EAY18324.1"/>
    <property type="molecule type" value="Genomic_DNA"/>
</dbReference>
<proteinExistence type="predicted"/>